<gene>
    <name evidence="1" type="ORF">KR50_35740</name>
</gene>
<organism evidence="1 2">
    <name type="scientific">Jeotgalibacillus campisalis</name>
    <dbReference type="NCBI Taxonomy" id="220754"/>
    <lineage>
        <taxon>Bacteria</taxon>
        <taxon>Bacillati</taxon>
        <taxon>Bacillota</taxon>
        <taxon>Bacilli</taxon>
        <taxon>Bacillales</taxon>
        <taxon>Caryophanaceae</taxon>
        <taxon>Jeotgalibacillus</taxon>
    </lineage>
</organism>
<accession>A0A0C2VF64</accession>
<evidence type="ECO:0000313" key="1">
    <source>
        <dbReference type="EMBL" id="KIL43171.1"/>
    </source>
</evidence>
<name>A0A0C2VF64_9BACL</name>
<dbReference type="AlphaFoldDB" id="A0A0C2VF64"/>
<comment type="caution">
    <text evidence="1">The sequence shown here is derived from an EMBL/GenBank/DDBJ whole genome shotgun (WGS) entry which is preliminary data.</text>
</comment>
<proteinExistence type="predicted"/>
<dbReference type="Proteomes" id="UP000031972">
    <property type="component" value="Unassembled WGS sequence"/>
</dbReference>
<dbReference type="EMBL" id="JXRR01000022">
    <property type="protein sequence ID" value="KIL43171.1"/>
    <property type="molecule type" value="Genomic_DNA"/>
</dbReference>
<dbReference type="RefSeq" id="WP_041061498.1">
    <property type="nucleotide sequence ID" value="NZ_JXRR01000022.1"/>
</dbReference>
<protein>
    <submittedName>
        <fullName evidence="1">Uncharacterized protein</fullName>
    </submittedName>
</protein>
<sequence length="78" mass="8769">MTRGRSFFIAKESYKSFCGDFCRLAVTRFTWNVNRLVTAGWPANEKNLNALNRQPVALCVHKVTIITPGNNTHTSLIA</sequence>
<evidence type="ECO:0000313" key="2">
    <source>
        <dbReference type="Proteomes" id="UP000031972"/>
    </source>
</evidence>
<dbReference type="PATRIC" id="fig|220754.4.peg.3586"/>
<reference evidence="1 2" key="1">
    <citation type="submission" date="2015-01" db="EMBL/GenBank/DDBJ databases">
        <title>Jeotgalibacillus campisalis genome sequencing.</title>
        <authorList>
            <person name="Goh K.M."/>
            <person name="Chan K.-G."/>
            <person name="Yaakop A.S."/>
            <person name="Ee R."/>
            <person name="Gan H.M."/>
            <person name="Chan C.S."/>
        </authorList>
    </citation>
    <scope>NUCLEOTIDE SEQUENCE [LARGE SCALE GENOMIC DNA]</scope>
    <source>
        <strain evidence="1 2">SF-57</strain>
    </source>
</reference>
<keyword evidence="2" id="KW-1185">Reference proteome</keyword>